<evidence type="ECO:0008006" key="5">
    <source>
        <dbReference type="Google" id="ProtNLM"/>
    </source>
</evidence>
<sequence>MTLVTVALSASLVAATPASTDQSAASVHGETEDRNREAMQLLAQPPFRPADLSLLSTLSYPQGPPMQPAPPREIADQKLVHQLMATLKPRGRHALEEGLAVFRSPQITAVVPNPNLRAALASLAGSPGQRSIQAIRNGLFSRVVLGITPRPEAIAMVLFGPATDPRPFIVFNQRYRYEDFRLLGEVFSHETLHRADANNHNEEAINEALHTAYHGQLLLQLPRLATSRTELARRLNTTLMALLNTRDSHGRQRLTRSTGHVLPGATTPLPSLAALQLGITPDGRTASDRTGTPGNANLDFYLSAVTRTRQARANFNTATVQVLERRQAWATPEERIRLARLLRLRLPHRPSRPHVSAQPSAQQTQLSRWSVRIDGHPVRTDATAPAIASGEAD</sequence>
<dbReference type="EMBL" id="JBEPBX010000024">
    <property type="protein sequence ID" value="MER6616464.1"/>
    <property type="molecule type" value="Genomic_DNA"/>
</dbReference>
<dbReference type="RefSeq" id="WP_351977822.1">
    <property type="nucleotide sequence ID" value="NZ_JBEPBX010000024.1"/>
</dbReference>
<evidence type="ECO:0000256" key="2">
    <source>
        <dbReference type="SAM" id="SignalP"/>
    </source>
</evidence>
<reference evidence="3 4" key="1">
    <citation type="submission" date="2024-06" db="EMBL/GenBank/DDBJ databases">
        <title>The Natural Products Discovery Center: Release of the First 8490 Sequenced Strains for Exploring Actinobacteria Biosynthetic Diversity.</title>
        <authorList>
            <person name="Kalkreuter E."/>
            <person name="Kautsar S.A."/>
            <person name="Yang D."/>
            <person name="Bader C.D."/>
            <person name="Teijaro C.N."/>
            <person name="Fluegel L."/>
            <person name="Davis C.M."/>
            <person name="Simpson J.R."/>
            <person name="Lauterbach L."/>
            <person name="Steele A.D."/>
            <person name="Gui C."/>
            <person name="Meng S."/>
            <person name="Li G."/>
            <person name="Viehrig K."/>
            <person name="Ye F."/>
            <person name="Su P."/>
            <person name="Kiefer A.F."/>
            <person name="Nichols A."/>
            <person name="Cepeda A.J."/>
            <person name="Yan W."/>
            <person name="Fan B."/>
            <person name="Jiang Y."/>
            <person name="Adhikari A."/>
            <person name="Zheng C.-J."/>
            <person name="Schuster L."/>
            <person name="Cowan T.M."/>
            <person name="Smanski M.J."/>
            <person name="Chevrette M.G."/>
            <person name="De Carvalho L.P.S."/>
            <person name="Shen B."/>
        </authorList>
    </citation>
    <scope>NUCLEOTIDE SEQUENCE [LARGE SCALE GENOMIC DNA]</scope>
    <source>
        <strain evidence="3 4">NPDC000837</strain>
    </source>
</reference>
<feature type="chain" id="PRO_5046277853" description="Peptidase M48 domain-containing protein" evidence="2">
    <location>
        <begin position="21"/>
        <end position="393"/>
    </location>
</feature>
<keyword evidence="4" id="KW-1185">Reference proteome</keyword>
<protein>
    <recommendedName>
        <fullName evidence="5">Peptidase M48 domain-containing protein</fullName>
    </recommendedName>
</protein>
<dbReference type="Proteomes" id="UP001445472">
    <property type="component" value="Unassembled WGS sequence"/>
</dbReference>
<organism evidence="3 4">
    <name type="scientific">Streptomyces xantholiticus</name>
    <dbReference type="NCBI Taxonomy" id="68285"/>
    <lineage>
        <taxon>Bacteria</taxon>
        <taxon>Bacillati</taxon>
        <taxon>Actinomycetota</taxon>
        <taxon>Actinomycetes</taxon>
        <taxon>Kitasatosporales</taxon>
        <taxon>Streptomycetaceae</taxon>
        <taxon>Streptomyces</taxon>
    </lineage>
</organism>
<proteinExistence type="predicted"/>
<evidence type="ECO:0000313" key="3">
    <source>
        <dbReference type="EMBL" id="MER6616464.1"/>
    </source>
</evidence>
<name>A0ABV1V0B0_9ACTN</name>
<feature type="signal peptide" evidence="2">
    <location>
        <begin position="1"/>
        <end position="20"/>
    </location>
</feature>
<evidence type="ECO:0000256" key="1">
    <source>
        <dbReference type="SAM" id="MobiDB-lite"/>
    </source>
</evidence>
<feature type="region of interest" description="Disordered" evidence="1">
    <location>
        <begin position="372"/>
        <end position="393"/>
    </location>
</feature>
<accession>A0ABV1V0B0</accession>
<gene>
    <name evidence="3" type="ORF">ABT276_24430</name>
</gene>
<evidence type="ECO:0000313" key="4">
    <source>
        <dbReference type="Proteomes" id="UP001445472"/>
    </source>
</evidence>
<comment type="caution">
    <text evidence="3">The sequence shown here is derived from an EMBL/GenBank/DDBJ whole genome shotgun (WGS) entry which is preliminary data.</text>
</comment>
<keyword evidence="2" id="KW-0732">Signal</keyword>